<gene>
    <name evidence="2" type="ORF">DFH07DRAFT_966583</name>
</gene>
<feature type="region of interest" description="Disordered" evidence="1">
    <location>
        <begin position="241"/>
        <end position="298"/>
    </location>
</feature>
<feature type="region of interest" description="Disordered" evidence="1">
    <location>
        <begin position="371"/>
        <end position="403"/>
    </location>
</feature>
<sequence>MSFNTGSCPSFLAIGQTTEKKQLLEAQLILAQAKAAPQRKRKPKDDANKENPAKESKKKAAKPAAPAGSKRKAPAVQWSKPAFYHLTDQLLTLIESKPSYRQAFGFDKGTTGPVSTGGKNHGNLHAEIAEALFVTPKGSKYTMDDLPGLESVIKNRIGTLKTKYKEHRSTLGATRQGLVENDKEVDIEPGSNIENIWDLIKAKFPWYLRMHALMGSSPAVDRSALAHSQTHVDLSVLDGHGKKVVPVDSDDDSASDAESDKISNWDKTDDEGIQVKSEVTHASVGRAGPRGTKRKSMQEHVEEIATADRAQRAKVAEIRENGKTARAKGKFEAKSELELAKMRHQATEAERQRQHEIAMMDRQMELERIRQAGPAAFGPPQVPGGPAYGAPPPQSAYDPSLFH</sequence>
<dbReference type="EMBL" id="JARJLG010000145">
    <property type="protein sequence ID" value="KAJ7737139.1"/>
    <property type="molecule type" value="Genomic_DNA"/>
</dbReference>
<accession>A0AAD7MXC9</accession>
<evidence type="ECO:0000256" key="1">
    <source>
        <dbReference type="SAM" id="MobiDB-lite"/>
    </source>
</evidence>
<name>A0AAD7MXC9_9AGAR</name>
<evidence type="ECO:0000313" key="3">
    <source>
        <dbReference type="Proteomes" id="UP001215280"/>
    </source>
</evidence>
<feature type="compositionally biased region" description="Acidic residues" evidence="1">
    <location>
        <begin position="248"/>
        <end position="257"/>
    </location>
</feature>
<feature type="region of interest" description="Disordered" evidence="1">
    <location>
        <begin position="32"/>
        <end position="74"/>
    </location>
</feature>
<feature type="compositionally biased region" description="Basic and acidic residues" evidence="1">
    <location>
        <begin position="43"/>
        <end position="55"/>
    </location>
</feature>
<evidence type="ECO:0000313" key="2">
    <source>
        <dbReference type="EMBL" id="KAJ7737139.1"/>
    </source>
</evidence>
<keyword evidence="3" id="KW-1185">Reference proteome</keyword>
<comment type="caution">
    <text evidence="2">The sequence shown here is derived from an EMBL/GenBank/DDBJ whole genome shotgun (WGS) entry which is preliminary data.</text>
</comment>
<organism evidence="2 3">
    <name type="scientific">Mycena maculata</name>
    <dbReference type="NCBI Taxonomy" id="230809"/>
    <lineage>
        <taxon>Eukaryota</taxon>
        <taxon>Fungi</taxon>
        <taxon>Dikarya</taxon>
        <taxon>Basidiomycota</taxon>
        <taxon>Agaricomycotina</taxon>
        <taxon>Agaricomycetes</taxon>
        <taxon>Agaricomycetidae</taxon>
        <taxon>Agaricales</taxon>
        <taxon>Marasmiineae</taxon>
        <taxon>Mycenaceae</taxon>
        <taxon>Mycena</taxon>
    </lineage>
</organism>
<proteinExistence type="predicted"/>
<dbReference type="AlphaFoldDB" id="A0AAD7MXC9"/>
<feature type="compositionally biased region" description="Basic and acidic residues" evidence="1">
    <location>
        <begin position="258"/>
        <end position="267"/>
    </location>
</feature>
<protein>
    <submittedName>
        <fullName evidence="2">Uncharacterized protein</fullName>
    </submittedName>
</protein>
<dbReference type="Proteomes" id="UP001215280">
    <property type="component" value="Unassembled WGS sequence"/>
</dbReference>
<reference evidence="2" key="1">
    <citation type="submission" date="2023-03" db="EMBL/GenBank/DDBJ databases">
        <title>Massive genome expansion in bonnet fungi (Mycena s.s.) driven by repeated elements and novel gene families across ecological guilds.</title>
        <authorList>
            <consortium name="Lawrence Berkeley National Laboratory"/>
            <person name="Harder C.B."/>
            <person name="Miyauchi S."/>
            <person name="Viragh M."/>
            <person name="Kuo A."/>
            <person name="Thoen E."/>
            <person name="Andreopoulos B."/>
            <person name="Lu D."/>
            <person name="Skrede I."/>
            <person name="Drula E."/>
            <person name="Henrissat B."/>
            <person name="Morin E."/>
            <person name="Kohler A."/>
            <person name="Barry K."/>
            <person name="LaButti K."/>
            <person name="Morin E."/>
            <person name="Salamov A."/>
            <person name="Lipzen A."/>
            <person name="Mereny Z."/>
            <person name="Hegedus B."/>
            <person name="Baldrian P."/>
            <person name="Stursova M."/>
            <person name="Weitz H."/>
            <person name="Taylor A."/>
            <person name="Grigoriev I.V."/>
            <person name="Nagy L.G."/>
            <person name="Martin F."/>
            <person name="Kauserud H."/>
        </authorList>
    </citation>
    <scope>NUCLEOTIDE SEQUENCE</scope>
    <source>
        <strain evidence="2">CBHHK188m</strain>
    </source>
</reference>